<keyword evidence="4" id="KW-0808">Transferase</keyword>
<evidence type="ECO:0000256" key="2">
    <source>
        <dbReference type="ARBA" id="ARBA00022475"/>
    </source>
</evidence>
<feature type="transmembrane region" description="Helical" evidence="7">
    <location>
        <begin position="186"/>
        <end position="207"/>
    </location>
</feature>
<dbReference type="InterPro" id="IPR003660">
    <property type="entry name" value="HAMP_dom"/>
</dbReference>
<dbReference type="PANTHER" id="PTHR34220">
    <property type="entry name" value="SENSOR HISTIDINE KINASE YPDA"/>
    <property type="match status" value="1"/>
</dbReference>
<dbReference type="EMBL" id="JAPDIA010000003">
    <property type="protein sequence ID" value="MDG0809092.1"/>
    <property type="molecule type" value="Genomic_DNA"/>
</dbReference>
<evidence type="ECO:0000259" key="8">
    <source>
        <dbReference type="PROSITE" id="PS50885"/>
    </source>
</evidence>
<protein>
    <submittedName>
        <fullName evidence="9">Sensor histidine kinase</fullName>
    </submittedName>
</protein>
<dbReference type="SUPFAM" id="SSF55874">
    <property type="entry name" value="ATPase domain of HSP90 chaperone/DNA topoisomerase II/histidine kinase"/>
    <property type="match status" value="1"/>
</dbReference>
<comment type="subcellular location">
    <subcellularLocation>
        <location evidence="1">Cell membrane</location>
        <topology evidence="1">Multi-pass membrane protein</topology>
    </subcellularLocation>
</comment>
<dbReference type="AlphaFoldDB" id="A0A9X4KW17"/>
<dbReference type="SMART" id="SM00387">
    <property type="entry name" value="HATPase_c"/>
    <property type="match status" value="1"/>
</dbReference>
<keyword evidence="6 7" id="KW-0472">Membrane</keyword>
<dbReference type="PROSITE" id="PS50885">
    <property type="entry name" value="HAMP"/>
    <property type="match status" value="1"/>
</dbReference>
<dbReference type="Pfam" id="PF02518">
    <property type="entry name" value="HATPase_c"/>
    <property type="match status" value="1"/>
</dbReference>
<evidence type="ECO:0000313" key="9">
    <source>
        <dbReference type="EMBL" id="MDG0809092.1"/>
    </source>
</evidence>
<evidence type="ECO:0000256" key="1">
    <source>
        <dbReference type="ARBA" id="ARBA00004651"/>
    </source>
</evidence>
<dbReference type="PANTHER" id="PTHR34220:SF7">
    <property type="entry name" value="SENSOR HISTIDINE KINASE YPDA"/>
    <property type="match status" value="1"/>
</dbReference>
<dbReference type="InterPro" id="IPR003594">
    <property type="entry name" value="HATPase_dom"/>
</dbReference>
<dbReference type="InterPro" id="IPR036890">
    <property type="entry name" value="HATPase_C_sf"/>
</dbReference>
<sequence>MVGKLFIRTNDSDYYGYPAAIAIEEPDQAFVDRILASSTPVWGDIRKDAEGKAYLQLGRKFQNFYTGQQLGVLIVEIKEESLYELIQNTIHPWGYSMLVDGDRIISAGDKSKLGAVMFDWVLGQRSEEGADRGHPTIKVALPEGETYAVSSYPLTGNLERIGLKWSIVNLASEDKLYASIRRMERLSAWIQGLVFVVALGFALYLAATTLKPVNGLIGKIKGFGKTATEAPEQKHAEEASGDELQVLSRSFDDMVVRIDELIANNNESKDKQRESELVALQAQINPHFLYNTLDAIGWIAKINAQPDIERLVLELASFYRLSLHKGDKFIRVEEELGIVKSYVAIEEFRYPDKFEVHYDIEAEILPFPMLKILLQPLIENAIVHGIGPKASKGTITVKGTMERHALRFDITDDGIGFDSDQLLYAAPKTYSGRGYGIANVDERIRMEYGDQYGITIRSVPGSGTTATVVIGLERGDS</sequence>
<dbReference type="RefSeq" id="WP_277530176.1">
    <property type="nucleotide sequence ID" value="NZ_JAPDIA010000003.1"/>
</dbReference>
<dbReference type="GO" id="GO:0005886">
    <property type="term" value="C:plasma membrane"/>
    <property type="evidence" value="ECO:0007669"/>
    <property type="project" value="UniProtKB-SubCell"/>
</dbReference>
<keyword evidence="2" id="KW-1003">Cell membrane</keyword>
<evidence type="ECO:0000256" key="4">
    <source>
        <dbReference type="ARBA" id="ARBA00022679"/>
    </source>
</evidence>
<dbReference type="Gene3D" id="3.30.565.10">
    <property type="entry name" value="Histidine kinase-like ATPase, C-terminal domain"/>
    <property type="match status" value="1"/>
</dbReference>
<keyword evidence="7" id="KW-1133">Transmembrane helix</keyword>
<dbReference type="InterPro" id="IPR010559">
    <property type="entry name" value="Sig_transdc_His_kin_internal"/>
</dbReference>
<evidence type="ECO:0000256" key="7">
    <source>
        <dbReference type="SAM" id="Phobius"/>
    </source>
</evidence>
<dbReference type="GO" id="GO:0000155">
    <property type="term" value="F:phosphorelay sensor kinase activity"/>
    <property type="evidence" value="ECO:0007669"/>
    <property type="project" value="InterPro"/>
</dbReference>
<keyword evidence="10" id="KW-1185">Reference proteome</keyword>
<evidence type="ECO:0000256" key="5">
    <source>
        <dbReference type="ARBA" id="ARBA00022777"/>
    </source>
</evidence>
<comment type="caution">
    <text evidence="9">The sequence shown here is derived from an EMBL/GenBank/DDBJ whole genome shotgun (WGS) entry which is preliminary data.</text>
</comment>
<keyword evidence="5 9" id="KW-0418">Kinase</keyword>
<evidence type="ECO:0000256" key="3">
    <source>
        <dbReference type="ARBA" id="ARBA00022553"/>
    </source>
</evidence>
<feature type="domain" description="HAMP" evidence="8">
    <location>
        <begin position="237"/>
        <end position="263"/>
    </location>
</feature>
<keyword evidence="3" id="KW-0597">Phosphoprotein</keyword>
<name>A0A9X4KW17_9BACL</name>
<proteinExistence type="predicted"/>
<evidence type="ECO:0000256" key="6">
    <source>
        <dbReference type="ARBA" id="ARBA00023136"/>
    </source>
</evidence>
<dbReference type="InterPro" id="IPR050640">
    <property type="entry name" value="Bact_2-comp_sensor_kinase"/>
</dbReference>
<dbReference type="Pfam" id="PF06580">
    <property type="entry name" value="His_kinase"/>
    <property type="match status" value="1"/>
</dbReference>
<organism evidence="9 10">
    <name type="scientific">Cohnella rhizosphaerae</name>
    <dbReference type="NCBI Taxonomy" id="1457232"/>
    <lineage>
        <taxon>Bacteria</taxon>
        <taxon>Bacillati</taxon>
        <taxon>Bacillota</taxon>
        <taxon>Bacilli</taxon>
        <taxon>Bacillales</taxon>
        <taxon>Paenibacillaceae</taxon>
        <taxon>Cohnella</taxon>
    </lineage>
</organism>
<dbReference type="Gene3D" id="6.10.340.10">
    <property type="match status" value="1"/>
</dbReference>
<dbReference type="Proteomes" id="UP001153404">
    <property type="component" value="Unassembled WGS sequence"/>
</dbReference>
<reference evidence="9" key="1">
    <citation type="submission" date="2022-10" db="EMBL/GenBank/DDBJ databases">
        <title>Comparative genomic analysis of Cohnella hashimotonis sp. nov., isolated from the International Space Station.</title>
        <authorList>
            <person name="Simpson A."/>
            <person name="Venkateswaran K."/>
        </authorList>
    </citation>
    <scope>NUCLEOTIDE SEQUENCE</scope>
    <source>
        <strain evidence="9">DSM 28161</strain>
    </source>
</reference>
<gene>
    <name evidence="9" type="ORF">OMP40_06650</name>
</gene>
<keyword evidence="7" id="KW-0812">Transmembrane</keyword>
<accession>A0A9X4KW17</accession>
<evidence type="ECO:0000313" key="10">
    <source>
        <dbReference type="Proteomes" id="UP001153404"/>
    </source>
</evidence>